<dbReference type="InterPro" id="IPR001858">
    <property type="entry name" value="Phosphatidylethanolamine-bd_CS"/>
</dbReference>
<dbReference type="Proteomes" id="UP001152759">
    <property type="component" value="Chromosome 8"/>
</dbReference>
<protein>
    <recommendedName>
        <fullName evidence="5">Phosphatidylethanolamine-binding protein</fullName>
    </recommendedName>
</protein>
<evidence type="ECO:0008006" key="5">
    <source>
        <dbReference type="Google" id="ProtNLM"/>
    </source>
</evidence>
<dbReference type="InterPro" id="IPR035810">
    <property type="entry name" value="PEBP_euk"/>
</dbReference>
<dbReference type="InterPro" id="IPR008914">
    <property type="entry name" value="PEBP"/>
</dbReference>
<dbReference type="PANTHER" id="PTHR11362:SF82">
    <property type="entry name" value="PHOSPHATIDYLETHANOLAMINE-BINDING PROTEIN 4"/>
    <property type="match status" value="1"/>
</dbReference>
<dbReference type="SUPFAM" id="SSF49777">
    <property type="entry name" value="PEBP-like"/>
    <property type="match status" value="1"/>
</dbReference>
<evidence type="ECO:0000256" key="2">
    <source>
        <dbReference type="SAM" id="MobiDB-lite"/>
    </source>
</evidence>
<dbReference type="InterPro" id="IPR036610">
    <property type="entry name" value="PEBP-like_sf"/>
</dbReference>
<reference evidence="3" key="1">
    <citation type="submission" date="2021-12" db="EMBL/GenBank/DDBJ databases">
        <authorList>
            <person name="King R."/>
        </authorList>
    </citation>
    <scope>NUCLEOTIDE SEQUENCE</scope>
</reference>
<dbReference type="Pfam" id="PF01161">
    <property type="entry name" value="PBP"/>
    <property type="match status" value="1"/>
</dbReference>
<feature type="compositionally biased region" description="Basic and acidic residues" evidence="2">
    <location>
        <begin position="276"/>
        <end position="294"/>
    </location>
</feature>
<dbReference type="AlphaFoldDB" id="A0A9P0FA45"/>
<organism evidence="3 4">
    <name type="scientific">Bemisia tabaci</name>
    <name type="common">Sweetpotato whitefly</name>
    <name type="synonym">Aleurodes tabaci</name>
    <dbReference type="NCBI Taxonomy" id="7038"/>
    <lineage>
        <taxon>Eukaryota</taxon>
        <taxon>Metazoa</taxon>
        <taxon>Ecdysozoa</taxon>
        <taxon>Arthropoda</taxon>
        <taxon>Hexapoda</taxon>
        <taxon>Insecta</taxon>
        <taxon>Pterygota</taxon>
        <taxon>Neoptera</taxon>
        <taxon>Paraneoptera</taxon>
        <taxon>Hemiptera</taxon>
        <taxon>Sternorrhyncha</taxon>
        <taxon>Aleyrodoidea</taxon>
        <taxon>Aleyrodidae</taxon>
        <taxon>Aleyrodinae</taxon>
        <taxon>Bemisia</taxon>
    </lineage>
</organism>
<evidence type="ECO:0000256" key="1">
    <source>
        <dbReference type="ARBA" id="ARBA00007091"/>
    </source>
</evidence>
<proteinExistence type="inferred from homology"/>
<dbReference type="PROSITE" id="PS01220">
    <property type="entry name" value="PBP"/>
    <property type="match status" value="1"/>
</dbReference>
<dbReference type="Gene3D" id="3.90.280.10">
    <property type="entry name" value="PEBP-like"/>
    <property type="match status" value="1"/>
</dbReference>
<keyword evidence="4" id="KW-1185">Reference proteome</keyword>
<dbReference type="PANTHER" id="PTHR11362">
    <property type="entry name" value="PHOSPHATIDYLETHANOLAMINE-BINDING PROTEIN"/>
    <property type="match status" value="1"/>
</dbReference>
<gene>
    <name evidence="3" type="ORF">BEMITA_LOCUS12962</name>
</gene>
<dbReference type="EMBL" id="OU963869">
    <property type="protein sequence ID" value="CAH0394694.1"/>
    <property type="molecule type" value="Genomic_DNA"/>
</dbReference>
<evidence type="ECO:0000313" key="3">
    <source>
        <dbReference type="EMBL" id="CAH0394694.1"/>
    </source>
</evidence>
<feature type="region of interest" description="Disordered" evidence="2">
    <location>
        <begin position="272"/>
        <end position="294"/>
    </location>
</feature>
<name>A0A9P0FA45_BEMTA</name>
<dbReference type="CDD" id="cd00866">
    <property type="entry name" value="PEBP_euk"/>
    <property type="match status" value="1"/>
</dbReference>
<comment type="similarity">
    <text evidence="1">Belongs to the phosphatidylethanolamine-binding protein family.</text>
</comment>
<evidence type="ECO:0000313" key="4">
    <source>
        <dbReference type="Proteomes" id="UP001152759"/>
    </source>
</evidence>
<accession>A0A9P0FA45</accession>
<sequence>MNIMPRFIISLRYTATVLFQLVFLFVLLHISFAIVKKPPKEIKKKMEEHKILPDIVDHPGKYKPKEIKKKMEEHKILPDIVDHPAKYELKLKYFYEHIPNFGNDLNPHDLDAPPYYVNFERRLDVDEYYTMLMIDPDQPSRAQPEEREWIHWLVTNMWGCSLLSGDTIVRYLTPKPEQGTGPHRYIFFVFRQADGEMNFDEKIINNTRYDGDLRGHFNTKEFIKRNRLGAPHAVNFFYSEWQPPPASTALPFTVVVDVEDVEYQELWIPEMNRTSPSDDSRKYEATTNTHTEDA</sequence>